<dbReference type="Pfam" id="PF00702">
    <property type="entry name" value="Hydrolase"/>
    <property type="match status" value="1"/>
</dbReference>
<evidence type="ECO:0000256" key="1">
    <source>
        <dbReference type="ARBA" id="ARBA00022801"/>
    </source>
</evidence>
<organism evidence="2 3">
    <name type="scientific">Streptomyces liliifuscus</name>
    <dbReference type="NCBI Taxonomy" id="2797636"/>
    <lineage>
        <taxon>Bacteria</taxon>
        <taxon>Bacillati</taxon>
        <taxon>Actinomycetota</taxon>
        <taxon>Actinomycetes</taxon>
        <taxon>Kitasatosporales</taxon>
        <taxon>Streptomycetaceae</taxon>
        <taxon>Streptomyces</taxon>
    </lineage>
</organism>
<name>A0A7T7L732_9ACTN</name>
<keyword evidence="3" id="KW-1185">Reference proteome</keyword>
<dbReference type="EMBL" id="CP066832">
    <property type="protein sequence ID" value="QQM47650.1"/>
    <property type="molecule type" value="Genomic_DNA"/>
</dbReference>
<keyword evidence="2" id="KW-0614">Plasmid</keyword>
<dbReference type="NCBIfam" id="TIGR01549">
    <property type="entry name" value="HAD-SF-IA-v1"/>
    <property type="match status" value="1"/>
</dbReference>
<dbReference type="PANTHER" id="PTHR43316:SF3">
    <property type="entry name" value="HALOACID DEHALOGENASE, TYPE II (AFU_ORTHOLOGUE AFUA_2G07750)-RELATED"/>
    <property type="match status" value="1"/>
</dbReference>
<proteinExistence type="predicted"/>
<reference evidence="2 3" key="1">
    <citation type="submission" date="2020-12" db="EMBL/GenBank/DDBJ databases">
        <title>A novel species.</title>
        <authorList>
            <person name="Li K."/>
        </authorList>
    </citation>
    <scope>NUCLEOTIDE SEQUENCE [LARGE SCALE GENOMIC DNA]</scope>
    <source>
        <strain evidence="2 3">ZYC-3</strain>
        <plasmid evidence="2 3">unnamed1</plasmid>
    </source>
</reference>
<dbReference type="SFLD" id="SFLDG01129">
    <property type="entry name" value="C1.5:_HAD__Beta-PGM__Phosphata"/>
    <property type="match status" value="1"/>
</dbReference>
<evidence type="ECO:0000313" key="2">
    <source>
        <dbReference type="EMBL" id="QQM47650.1"/>
    </source>
</evidence>
<sequence>MAGWTVSLDLWGTLITHGDRKAADAWRITEFDRVLHAYGHHPAPEQLSEIVGRTRAEAAHQQRTAGAQPGVEAQVGAVLDELGIDRDAPDLLKLLLAVHTHAVLRACPQPIPGAREALDAIKAAGGRLVLTSNTLATPSDVHRLLLSDLGLLDRFDDLLFSGDLGVAKPRPEVFATVAERAVMPPGRVVHVGDDLLTDVDGALVAGCRAIHYNPRREAARPHVPDFADLAELPDLLVSSCSAAAAELISRSVSHD</sequence>
<protein>
    <submittedName>
        <fullName evidence="2">HAD family hydrolase</fullName>
    </submittedName>
</protein>
<keyword evidence="1 2" id="KW-0378">Hydrolase</keyword>
<dbReference type="InterPro" id="IPR023214">
    <property type="entry name" value="HAD_sf"/>
</dbReference>
<dbReference type="PANTHER" id="PTHR43316">
    <property type="entry name" value="HYDROLASE, HALOACID DELAHOGENASE-RELATED"/>
    <property type="match status" value="1"/>
</dbReference>
<geneLocation type="plasmid" evidence="2 3">
    <name>unnamed1</name>
</geneLocation>
<dbReference type="Gene3D" id="3.40.50.1000">
    <property type="entry name" value="HAD superfamily/HAD-like"/>
    <property type="match status" value="1"/>
</dbReference>
<dbReference type="SUPFAM" id="SSF56784">
    <property type="entry name" value="HAD-like"/>
    <property type="match status" value="1"/>
</dbReference>
<gene>
    <name evidence="2" type="ORF">JEQ17_49015</name>
</gene>
<evidence type="ECO:0000313" key="3">
    <source>
        <dbReference type="Proteomes" id="UP000595636"/>
    </source>
</evidence>
<dbReference type="InterPro" id="IPR051540">
    <property type="entry name" value="S-2-haloacid_dehalogenase"/>
</dbReference>
<accession>A0A7T7L732</accession>
<dbReference type="GO" id="GO:0016787">
    <property type="term" value="F:hydrolase activity"/>
    <property type="evidence" value="ECO:0007669"/>
    <property type="project" value="UniProtKB-KW"/>
</dbReference>
<dbReference type="Gene3D" id="1.10.150.400">
    <property type="match status" value="1"/>
</dbReference>
<dbReference type="InterPro" id="IPR036412">
    <property type="entry name" value="HAD-like_sf"/>
</dbReference>
<dbReference type="AlphaFoldDB" id="A0A7T7L732"/>
<dbReference type="KEGG" id="slf:JEQ17_49015"/>
<dbReference type="Proteomes" id="UP000595636">
    <property type="component" value="Plasmid unnamed1"/>
</dbReference>
<dbReference type="SFLD" id="SFLDS00003">
    <property type="entry name" value="Haloacid_Dehalogenase"/>
    <property type="match status" value="1"/>
</dbReference>
<dbReference type="InterPro" id="IPR006439">
    <property type="entry name" value="HAD-SF_hydro_IA"/>
</dbReference>